<keyword evidence="3" id="KW-1185">Reference proteome</keyword>
<feature type="transmembrane region" description="Helical" evidence="1">
    <location>
        <begin position="27"/>
        <end position="45"/>
    </location>
</feature>
<organism evidence="2 3">
    <name type="scientific">Puccinia graminis f. sp. tritici (strain CRL 75-36-700-3 / race SCCL)</name>
    <name type="common">Black stem rust fungus</name>
    <dbReference type="NCBI Taxonomy" id="418459"/>
    <lineage>
        <taxon>Eukaryota</taxon>
        <taxon>Fungi</taxon>
        <taxon>Dikarya</taxon>
        <taxon>Basidiomycota</taxon>
        <taxon>Pucciniomycotina</taxon>
        <taxon>Pucciniomycetes</taxon>
        <taxon>Pucciniales</taxon>
        <taxon>Pucciniaceae</taxon>
        <taxon>Puccinia</taxon>
    </lineage>
</organism>
<dbReference type="KEGG" id="pgr:PGTG_19670"/>
<reference evidence="3" key="2">
    <citation type="journal article" date="2011" name="Proc. Natl. Acad. Sci. U.S.A.">
        <title>Obligate biotrophy features unraveled by the genomic analysis of rust fungi.</title>
        <authorList>
            <person name="Duplessis S."/>
            <person name="Cuomo C.A."/>
            <person name="Lin Y.-C."/>
            <person name="Aerts A."/>
            <person name="Tisserant E."/>
            <person name="Veneault-Fourrey C."/>
            <person name="Joly D.L."/>
            <person name="Hacquard S."/>
            <person name="Amselem J."/>
            <person name="Cantarel B.L."/>
            <person name="Chiu R."/>
            <person name="Coutinho P.M."/>
            <person name="Feau N."/>
            <person name="Field M."/>
            <person name="Frey P."/>
            <person name="Gelhaye E."/>
            <person name="Goldberg J."/>
            <person name="Grabherr M.G."/>
            <person name="Kodira C.D."/>
            <person name="Kohler A."/>
            <person name="Kuees U."/>
            <person name="Lindquist E.A."/>
            <person name="Lucas S.M."/>
            <person name="Mago R."/>
            <person name="Mauceli E."/>
            <person name="Morin E."/>
            <person name="Murat C."/>
            <person name="Pangilinan J.L."/>
            <person name="Park R."/>
            <person name="Pearson M."/>
            <person name="Quesneville H."/>
            <person name="Rouhier N."/>
            <person name="Sakthikumar S."/>
            <person name="Salamov A.A."/>
            <person name="Schmutz J."/>
            <person name="Selles B."/>
            <person name="Shapiro H."/>
            <person name="Tanguay P."/>
            <person name="Tuskan G.A."/>
            <person name="Henrissat B."/>
            <person name="Van de Peer Y."/>
            <person name="Rouze P."/>
            <person name="Ellis J.G."/>
            <person name="Dodds P.N."/>
            <person name="Schein J.E."/>
            <person name="Zhong S."/>
            <person name="Hamelin R.C."/>
            <person name="Grigoriev I.V."/>
            <person name="Szabo L.J."/>
            <person name="Martin F."/>
        </authorList>
    </citation>
    <scope>NUCLEOTIDE SEQUENCE [LARGE SCALE GENOMIC DNA]</scope>
    <source>
        <strain evidence="3">CRL 75-36-700-3 / race SCCL</strain>
    </source>
</reference>
<dbReference type="HOGENOM" id="CLU_966877_0_0_1"/>
<dbReference type="InParanoid" id="E3LAX6"/>
<reference key="1">
    <citation type="submission" date="2007-01" db="EMBL/GenBank/DDBJ databases">
        <title>The Genome Sequence of Puccinia graminis f. sp. tritici Strain CRL 75-36-700-3.</title>
        <authorList>
            <consortium name="The Broad Institute Genome Sequencing Platform"/>
            <person name="Birren B."/>
            <person name="Lander E."/>
            <person name="Galagan J."/>
            <person name="Nusbaum C."/>
            <person name="Devon K."/>
            <person name="Cuomo C."/>
            <person name="Jaffe D."/>
            <person name="Butler J."/>
            <person name="Alvarez P."/>
            <person name="Gnerre S."/>
            <person name="Grabherr M."/>
            <person name="Mauceli E."/>
            <person name="Brockman W."/>
            <person name="Young S."/>
            <person name="LaButti K."/>
            <person name="Sykes S."/>
            <person name="DeCaprio D."/>
            <person name="Crawford M."/>
            <person name="Koehrsen M."/>
            <person name="Engels R."/>
            <person name="Montgomery P."/>
            <person name="Pearson M."/>
            <person name="Howarth C."/>
            <person name="Larson L."/>
            <person name="White J."/>
            <person name="Zeng Q."/>
            <person name="Kodira C."/>
            <person name="Yandava C."/>
            <person name="Alvarado L."/>
            <person name="O'Leary S."/>
            <person name="Szabo L."/>
            <person name="Dean R."/>
            <person name="Schein J."/>
        </authorList>
    </citation>
    <scope>NUCLEOTIDE SEQUENCE</scope>
    <source>
        <strain>CRL 75-36-700-3</strain>
    </source>
</reference>
<dbReference type="GeneID" id="10534992"/>
<dbReference type="RefSeq" id="XP_003338120.2">
    <property type="nucleotide sequence ID" value="XM_003338072.2"/>
</dbReference>
<dbReference type="AlphaFoldDB" id="E3LAX6"/>
<dbReference type="EMBL" id="DS178404">
    <property type="protein sequence ID" value="EFP93701.2"/>
    <property type="molecule type" value="Genomic_DNA"/>
</dbReference>
<sequence>MEQTSTMVRGRIPFSLRSFLDLIAEKLWIISTIFLLILMVLYRVLPPWNAVNYDVARSIGAMDNSTCHYLRYSNESNGSSIFKSSQVVLVNWSEVLQVAIELESEPELPNGNVISKMWSDLLDSVSMVMDSSQELNTRGNGIEVDYENLLSKIAQVLRMSSTQLEELEVSLSSARRLTASAHLSLYSTRKQLKLDSEQHGLARWLESHFRGDRAFRRRQVGLNLTHMAIQRANEVSQYLSGMEVWVKWYKDNIITVHNSIKKEQAEGCKKSRVSFCLLFLESIFNNLD</sequence>
<accession>E3LAX6</accession>
<evidence type="ECO:0000313" key="2">
    <source>
        <dbReference type="EMBL" id="EFP93701.2"/>
    </source>
</evidence>
<name>E3LAX6_PUCGT</name>
<protein>
    <submittedName>
        <fullName evidence="2">Uncharacterized protein</fullName>
    </submittedName>
</protein>
<evidence type="ECO:0000256" key="1">
    <source>
        <dbReference type="SAM" id="Phobius"/>
    </source>
</evidence>
<keyword evidence="1" id="KW-1133">Transmembrane helix</keyword>
<evidence type="ECO:0000313" key="3">
    <source>
        <dbReference type="Proteomes" id="UP000008783"/>
    </source>
</evidence>
<keyword evidence="1" id="KW-0812">Transmembrane</keyword>
<dbReference type="Proteomes" id="UP000008783">
    <property type="component" value="Unassembled WGS sequence"/>
</dbReference>
<dbReference type="VEuPathDB" id="FungiDB:PGTG_19670"/>
<gene>
    <name evidence="2" type="ORF">PGTG_19670</name>
</gene>
<keyword evidence="1" id="KW-0472">Membrane</keyword>
<proteinExistence type="predicted"/>
<dbReference type="OrthoDB" id="10410871at2759"/>